<keyword evidence="12" id="KW-1185">Reference proteome</keyword>
<reference evidence="11" key="1">
    <citation type="submission" date="2021-01" db="EMBL/GenBank/DDBJ databases">
        <title>Fulvivirga kasyanovii gen. nov., sp nov., a novel member of the phylum Bacteroidetes isolated from seawater in a mussel farm.</title>
        <authorList>
            <person name="Zhao L.-H."/>
            <person name="Wang Z.-J."/>
        </authorList>
    </citation>
    <scope>NUCLEOTIDE SEQUENCE</scope>
    <source>
        <strain evidence="11">2943</strain>
    </source>
</reference>
<evidence type="ECO:0000256" key="4">
    <source>
        <dbReference type="ARBA" id="ARBA00022679"/>
    </source>
</evidence>
<dbReference type="Gene3D" id="3.30.420.10">
    <property type="entry name" value="Ribonuclease H-like superfamily/Ribonuclease H"/>
    <property type="match status" value="1"/>
</dbReference>
<gene>
    <name evidence="11" type="primary">dnaE</name>
    <name evidence="11" type="ORF">JL102_15260</name>
</gene>
<dbReference type="InterPro" id="IPR013520">
    <property type="entry name" value="Ribonucl_H"/>
</dbReference>
<comment type="subcellular location">
    <subcellularLocation>
        <location evidence="1">Cytoplasm</location>
    </subcellularLocation>
</comment>
<feature type="domain" description="Exonuclease" evidence="9">
    <location>
        <begin position="1"/>
        <end position="194"/>
    </location>
</feature>
<evidence type="ECO:0000313" key="11">
    <source>
        <dbReference type="EMBL" id="MBL3657505.1"/>
    </source>
</evidence>
<dbReference type="InterPro" id="IPR011708">
    <property type="entry name" value="DNA_pol3_alpha_NTPase_dom"/>
</dbReference>
<keyword evidence="7" id="KW-0239">DNA-directed DNA polymerase</keyword>
<dbReference type="Gene3D" id="1.10.150.870">
    <property type="match status" value="1"/>
</dbReference>
<dbReference type="InterPro" id="IPR029460">
    <property type="entry name" value="DNAPol_HHH"/>
</dbReference>
<evidence type="ECO:0000259" key="9">
    <source>
        <dbReference type="SMART" id="SM00479"/>
    </source>
</evidence>
<dbReference type="GO" id="GO:0008408">
    <property type="term" value="F:3'-5' exonuclease activity"/>
    <property type="evidence" value="ECO:0007669"/>
    <property type="project" value="InterPro"/>
</dbReference>
<evidence type="ECO:0000256" key="5">
    <source>
        <dbReference type="ARBA" id="ARBA00022695"/>
    </source>
</evidence>
<dbReference type="Proteomes" id="UP000659388">
    <property type="component" value="Unassembled WGS sequence"/>
</dbReference>
<dbReference type="Pfam" id="PF01336">
    <property type="entry name" value="tRNA_anti-codon"/>
    <property type="match status" value="1"/>
</dbReference>
<name>A0A937K1M8_9BACT</name>
<feature type="domain" description="Polymerase/histidinol phosphatase N-terminal" evidence="10">
    <location>
        <begin position="243"/>
        <end position="310"/>
    </location>
</feature>
<dbReference type="PANTHER" id="PTHR32294">
    <property type="entry name" value="DNA POLYMERASE III SUBUNIT ALPHA"/>
    <property type="match status" value="1"/>
</dbReference>
<dbReference type="InterPro" id="IPR036397">
    <property type="entry name" value="RNaseH_sf"/>
</dbReference>
<dbReference type="InterPro" id="IPR012337">
    <property type="entry name" value="RNaseH-like_sf"/>
</dbReference>
<dbReference type="Pfam" id="PF17657">
    <property type="entry name" value="DNA_pol3_finger"/>
    <property type="match status" value="1"/>
</dbReference>
<dbReference type="Pfam" id="PF00929">
    <property type="entry name" value="RNase_T"/>
    <property type="match status" value="1"/>
</dbReference>
<dbReference type="PANTHER" id="PTHR32294:SF0">
    <property type="entry name" value="DNA POLYMERASE III SUBUNIT ALPHA"/>
    <property type="match status" value="1"/>
</dbReference>
<dbReference type="EMBL" id="JAESIY010000008">
    <property type="protein sequence ID" value="MBL3657505.1"/>
    <property type="molecule type" value="Genomic_DNA"/>
</dbReference>
<dbReference type="InterPro" id="IPR041931">
    <property type="entry name" value="DNA_pol3_alpha_thumb_dom"/>
</dbReference>
<dbReference type="GO" id="GO:0005737">
    <property type="term" value="C:cytoplasm"/>
    <property type="evidence" value="ECO:0007669"/>
    <property type="project" value="UniProtKB-SubCell"/>
</dbReference>
<dbReference type="SMART" id="SM00479">
    <property type="entry name" value="EXOIII"/>
    <property type="match status" value="1"/>
</dbReference>
<dbReference type="SUPFAM" id="SSF53098">
    <property type="entry name" value="Ribonuclease H-like"/>
    <property type="match status" value="1"/>
</dbReference>
<dbReference type="Pfam" id="PF02811">
    <property type="entry name" value="PHP"/>
    <property type="match status" value="1"/>
</dbReference>
<dbReference type="CDD" id="cd12113">
    <property type="entry name" value="PHP_PolIIIA_DnaE3"/>
    <property type="match status" value="1"/>
</dbReference>
<protein>
    <recommendedName>
        <fullName evidence="3">DNA polymerase III subunit alpha</fullName>
        <ecNumber evidence="2">2.7.7.7</ecNumber>
    </recommendedName>
</protein>
<dbReference type="NCBIfam" id="TIGR00594">
    <property type="entry name" value="polc"/>
    <property type="match status" value="1"/>
</dbReference>
<dbReference type="Gene3D" id="3.20.20.140">
    <property type="entry name" value="Metal-dependent hydrolases"/>
    <property type="match status" value="1"/>
</dbReference>
<dbReference type="InterPro" id="IPR040982">
    <property type="entry name" value="DNA_pol3_finger"/>
</dbReference>
<evidence type="ECO:0000256" key="8">
    <source>
        <dbReference type="ARBA" id="ARBA00049244"/>
    </source>
</evidence>
<accession>A0A937K1M8</accession>
<dbReference type="Pfam" id="PF14579">
    <property type="entry name" value="HHH_6"/>
    <property type="match status" value="1"/>
</dbReference>
<dbReference type="GO" id="GO:0006260">
    <property type="term" value="P:DNA replication"/>
    <property type="evidence" value="ECO:0007669"/>
    <property type="project" value="UniProtKB-KW"/>
</dbReference>
<evidence type="ECO:0000256" key="1">
    <source>
        <dbReference type="ARBA" id="ARBA00004496"/>
    </source>
</evidence>
<keyword evidence="5 11" id="KW-0548">Nucleotidyltransferase</keyword>
<dbReference type="InterPro" id="IPR004365">
    <property type="entry name" value="NA-bd_OB_tRNA"/>
</dbReference>
<comment type="caution">
    <text evidence="11">The sequence shown here is derived from an EMBL/GenBank/DDBJ whole genome shotgun (WGS) entry which is preliminary data.</text>
</comment>
<dbReference type="GO" id="GO:0003887">
    <property type="term" value="F:DNA-directed DNA polymerase activity"/>
    <property type="evidence" value="ECO:0007669"/>
    <property type="project" value="UniProtKB-KW"/>
</dbReference>
<comment type="catalytic activity">
    <reaction evidence="8">
        <text>DNA(n) + a 2'-deoxyribonucleoside 5'-triphosphate = DNA(n+1) + diphosphate</text>
        <dbReference type="Rhea" id="RHEA:22508"/>
        <dbReference type="Rhea" id="RHEA-COMP:17339"/>
        <dbReference type="Rhea" id="RHEA-COMP:17340"/>
        <dbReference type="ChEBI" id="CHEBI:33019"/>
        <dbReference type="ChEBI" id="CHEBI:61560"/>
        <dbReference type="ChEBI" id="CHEBI:173112"/>
        <dbReference type="EC" id="2.7.7.7"/>
    </reaction>
</comment>
<dbReference type="CDD" id="cd04485">
    <property type="entry name" value="DnaE_OBF"/>
    <property type="match status" value="1"/>
</dbReference>
<dbReference type="InterPro" id="IPR012340">
    <property type="entry name" value="NA-bd_OB-fold"/>
</dbReference>
<keyword evidence="4 11" id="KW-0808">Transferase</keyword>
<organism evidence="11 12">
    <name type="scientific">Fulvivirga sediminis</name>
    <dbReference type="NCBI Taxonomy" id="2803949"/>
    <lineage>
        <taxon>Bacteria</taxon>
        <taxon>Pseudomonadati</taxon>
        <taxon>Bacteroidota</taxon>
        <taxon>Cytophagia</taxon>
        <taxon>Cytophagales</taxon>
        <taxon>Fulvivirgaceae</taxon>
        <taxon>Fulvivirga</taxon>
    </lineage>
</organism>
<dbReference type="InterPro" id="IPR003141">
    <property type="entry name" value="Pol/His_phosphatase_N"/>
</dbReference>
<evidence type="ECO:0000256" key="3">
    <source>
        <dbReference type="ARBA" id="ARBA00019114"/>
    </source>
</evidence>
<dbReference type="Pfam" id="PF07733">
    <property type="entry name" value="DNA_pol3_alpha"/>
    <property type="match status" value="1"/>
</dbReference>
<proteinExistence type="predicted"/>
<dbReference type="InterPro" id="IPR004805">
    <property type="entry name" value="DnaE2/DnaE/PolC"/>
</dbReference>
<dbReference type="Gene3D" id="2.40.50.140">
    <property type="entry name" value="Nucleic acid-binding proteins"/>
    <property type="match status" value="1"/>
</dbReference>
<dbReference type="GO" id="GO:0003676">
    <property type="term" value="F:nucleic acid binding"/>
    <property type="evidence" value="ECO:0007669"/>
    <property type="project" value="InterPro"/>
</dbReference>
<evidence type="ECO:0000313" key="12">
    <source>
        <dbReference type="Proteomes" id="UP000659388"/>
    </source>
</evidence>
<dbReference type="SMART" id="SM00481">
    <property type="entry name" value="POLIIIAc"/>
    <property type="match status" value="1"/>
</dbReference>
<evidence type="ECO:0000256" key="6">
    <source>
        <dbReference type="ARBA" id="ARBA00022705"/>
    </source>
</evidence>
<dbReference type="EC" id="2.7.7.7" evidence="2"/>
<evidence type="ECO:0000256" key="2">
    <source>
        <dbReference type="ARBA" id="ARBA00012417"/>
    </source>
</evidence>
<dbReference type="CDD" id="cd06127">
    <property type="entry name" value="DEDDh"/>
    <property type="match status" value="1"/>
</dbReference>
<evidence type="ECO:0000259" key="10">
    <source>
        <dbReference type="SMART" id="SM00481"/>
    </source>
</evidence>
<evidence type="ECO:0000256" key="7">
    <source>
        <dbReference type="ARBA" id="ARBA00022932"/>
    </source>
</evidence>
<dbReference type="Gene3D" id="1.10.10.1600">
    <property type="entry name" value="Bacterial DNA polymerase III alpha subunit, thumb domain"/>
    <property type="match status" value="1"/>
</dbReference>
<dbReference type="NCBIfam" id="NF004226">
    <property type="entry name" value="PRK05673.1"/>
    <property type="match status" value="1"/>
</dbReference>
<sequence>MYIVFDTETTGLPHSYSAPITDLENWPRLVQLAWQLHDEKGKLLSNHNYIVKPEGFTIPYNSEKVHGISTKRALEEGHDLKKVLDIFSEDLDKATIVVGHNIEFDNKIVGTEYVRTSNQPKGEELQEKEKIDTSEVSKEYCNLRGGIGGKLKSPKLIELHEKLFGVGFGDAHDAAYDVDATAKCFFGLITEKVVPTINDLPVEEVVYEAPKLDEANFAKTEKKSTVTYGGDKAAAQKIDHPFVHLHVHTQFSVLQAVPDIKGLIAKAKEYNMPAVALTDLGNMFGGFKFVREAIANDIKPIIGCEFFVAEERTKLKFTKDNPDKRFNQVLIAKNKAGYHNLAKLSSMAYMEGLYGIYPRVDKELIKQYSGDVIALTGGLQCEIPSLILNVGEHQAEEAFLWYLEVFKDDFYIELLRHGNRAGQGLEEENRVNEVLLDFARKYHVKVIAANDVYYINQKDSEAHDVLLCVKEGEMKSTPIGRGRGFRFGFPNDQFYFKSQEEMKVIFSDLPEAIENLTELIDKIEVYKLDRDVLLPAFNIPEEFKHPDDEKDGGKRGENAFLRHLTYEGANKRYPEITDKIRERLDFELQTIENTGYPGYFLIVQDFTSKAREIGVSVGPGRGSAAGSAVAYCIGITNVDPIAYDLLFERFLNPDRVSLPDIDIDFDDEGRERVIQYVIDKYGRNQVAQIITYGTMAAKSSIRDAARVMELSLAEANDLAKLIPEKPGTSLDKAFKEVKELEQMRHGSDLKAKVLNQAKILEGSVRSTGTHACGVIITPDDITKFIPVSTAKDSPMLITQFDNSVVENAGMLKMDFLGLKTLTIIKSAIANVKKRHGIEIDIDHISLEDEKTYELYQRGETNGTFQFESPGMQKHLRALKPDKFEDLIAMNALYRPGPMEYIPNFIARKHGEEEITYDIEDMSEYLAETYGITVYQEQVMLLSQKLAGFSKGDADVLRKAMGKKIFALLEKLKPKFVDGGKERGHDPKVLEKVWKDWEAFAAYAFNKSHSTCYSLVAYQTAYLKAHYPAEYMAAVLTHNQSNIEKVTFFMEECRNQGIKVLGPHVNESAVNFAVNEEGEIRFGLGAIKGSGEAAVEAIIEEREANGPFKDIFDFAERINLRTVNKKTFECLAMSGAFDCFEEFHRRQYLQAPEGEQTLIEKVIKYANKMQMEAESSQASLFGGDSGIETPKPKIPAMEPFGEIEKLNIEKDVVGLYISGHPLDDFSFEIENFCNTELNQLNDLTQLTGKEVRIAGIVSSFAHRTTKGGKPFGTLTMEDYNGNFTFFLFGDDYIKFKEYLMQGWFLYIQGSATERRWGDKSLEFKIRTIELLNDIRDKRTKGVVVNVNVEELNEKIILQLEGICEQFRGECTFHVNLLDTQENIAVELMSRKYKVNPSNEMIKEIKKIPELKCRVMV</sequence>
<dbReference type="RefSeq" id="WP_202245295.1">
    <property type="nucleotide sequence ID" value="NZ_JAESIY010000008.1"/>
</dbReference>
<keyword evidence="6" id="KW-0235">DNA replication</keyword>
<dbReference type="InterPro" id="IPR004013">
    <property type="entry name" value="PHP_dom"/>
</dbReference>